<evidence type="ECO:0000313" key="10">
    <source>
        <dbReference type="EMBL" id="MBK1825521.1"/>
    </source>
</evidence>
<feature type="compositionally biased region" description="Acidic residues" evidence="7">
    <location>
        <begin position="544"/>
        <end position="554"/>
    </location>
</feature>
<keyword evidence="6" id="KW-0106">Calcium</keyword>
<keyword evidence="11" id="KW-1185">Reference proteome</keyword>
<dbReference type="Gene3D" id="3.30.1120.10">
    <property type="match status" value="1"/>
</dbReference>
<evidence type="ECO:0000256" key="5">
    <source>
        <dbReference type="ARBA" id="ARBA00022801"/>
    </source>
</evidence>
<dbReference type="InterPro" id="IPR000917">
    <property type="entry name" value="Sulfatase_N"/>
</dbReference>
<keyword evidence="5 10" id="KW-0378">Hydrolase</keyword>
<dbReference type="Gene3D" id="3.40.720.10">
    <property type="entry name" value="Alkaline Phosphatase, subunit A"/>
    <property type="match status" value="1"/>
</dbReference>
<organism evidence="10 11">
    <name type="scientific">Haloferula rosea</name>
    <dbReference type="NCBI Taxonomy" id="490093"/>
    <lineage>
        <taxon>Bacteria</taxon>
        <taxon>Pseudomonadati</taxon>
        <taxon>Verrucomicrobiota</taxon>
        <taxon>Verrucomicrobiia</taxon>
        <taxon>Verrucomicrobiales</taxon>
        <taxon>Verrucomicrobiaceae</taxon>
        <taxon>Haloferula</taxon>
    </lineage>
</organism>
<dbReference type="Pfam" id="PF18884">
    <property type="entry name" value="TSP3_bac"/>
    <property type="match status" value="3"/>
</dbReference>
<dbReference type="Proteomes" id="UP000658278">
    <property type="component" value="Unassembled WGS sequence"/>
</dbReference>
<gene>
    <name evidence="10" type="ORF">JIN81_00695</name>
</gene>
<feature type="chain" id="PRO_5037542429" evidence="8">
    <location>
        <begin position="29"/>
        <end position="1358"/>
    </location>
</feature>
<feature type="region of interest" description="Disordered" evidence="7">
    <location>
        <begin position="514"/>
        <end position="571"/>
    </location>
</feature>
<evidence type="ECO:0000313" key="11">
    <source>
        <dbReference type="Proteomes" id="UP000658278"/>
    </source>
</evidence>
<dbReference type="PANTHER" id="PTHR42693:SF53">
    <property type="entry name" value="ENDO-4-O-SULFATASE"/>
    <property type="match status" value="1"/>
</dbReference>
<comment type="subcellular location">
    <subcellularLocation>
        <location evidence="1">Secreted</location>
    </subcellularLocation>
</comment>
<evidence type="ECO:0000256" key="3">
    <source>
        <dbReference type="ARBA" id="ARBA00022525"/>
    </source>
</evidence>
<evidence type="ECO:0000256" key="8">
    <source>
        <dbReference type="SAM" id="SignalP"/>
    </source>
</evidence>
<feature type="signal peptide" evidence="8">
    <location>
        <begin position="1"/>
        <end position="28"/>
    </location>
</feature>
<evidence type="ECO:0000256" key="2">
    <source>
        <dbReference type="ARBA" id="ARBA00008779"/>
    </source>
</evidence>
<evidence type="ECO:0000256" key="6">
    <source>
        <dbReference type="ARBA" id="ARBA00022837"/>
    </source>
</evidence>
<evidence type="ECO:0000259" key="9">
    <source>
        <dbReference type="Pfam" id="PF00884"/>
    </source>
</evidence>
<comment type="caution">
    <text evidence="10">The sequence shown here is derived from an EMBL/GenBank/DDBJ whole genome shotgun (WGS) entry which is preliminary data.</text>
</comment>
<dbReference type="RefSeq" id="WP_200275218.1">
    <property type="nucleotide sequence ID" value="NZ_JAENII010000001.1"/>
</dbReference>
<name>A0A934RAQ6_9BACT</name>
<keyword evidence="3" id="KW-0964">Secreted</keyword>
<evidence type="ECO:0000256" key="4">
    <source>
        <dbReference type="ARBA" id="ARBA00022729"/>
    </source>
</evidence>
<dbReference type="InterPro" id="IPR059100">
    <property type="entry name" value="TSP3_bac"/>
</dbReference>
<feature type="compositionally biased region" description="Polar residues" evidence="7">
    <location>
        <begin position="531"/>
        <end position="541"/>
    </location>
</feature>
<dbReference type="PANTHER" id="PTHR42693">
    <property type="entry name" value="ARYLSULFATASE FAMILY MEMBER"/>
    <property type="match status" value="1"/>
</dbReference>
<protein>
    <submittedName>
        <fullName evidence="10">Sulfatase-like hydrolase/transferase</fullName>
    </submittedName>
</protein>
<dbReference type="GO" id="GO:0004065">
    <property type="term" value="F:arylsulfatase activity"/>
    <property type="evidence" value="ECO:0007669"/>
    <property type="project" value="TreeGrafter"/>
</dbReference>
<feature type="domain" description="Sulfatase N-terminal" evidence="9">
    <location>
        <begin position="625"/>
        <end position="991"/>
    </location>
</feature>
<reference evidence="10" key="1">
    <citation type="submission" date="2021-01" db="EMBL/GenBank/DDBJ databases">
        <title>Modified the classification status of verrucomicrobia.</title>
        <authorList>
            <person name="Feng X."/>
        </authorList>
    </citation>
    <scope>NUCLEOTIDE SEQUENCE</scope>
    <source>
        <strain evidence="10">KCTC 22201</strain>
    </source>
</reference>
<proteinExistence type="inferred from homology"/>
<accession>A0A934RAQ6</accession>
<comment type="similarity">
    <text evidence="2">Belongs to the sulfatase family.</text>
</comment>
<keyword evidence="4 8" id="KW-0732">Signal</keyword>
<dbReference type="InterPro" id="IPR017850">
    <property type="entry name" value="Alkaline_phosphatase_core_sf"/>
</dbReference>
<feature type="compositionally biased region" description="Acidic residues" evidence="7">
    <location>
        <begin position="562"/>
        <end position="571"/>
    </location>
</feature>
<dbReference type="SUPFAM" id="SSF53649">
    <property type="entry name" value="Alkaline phosphatase-like"/>
    <property type="match status" value="1"/>
</dbReference>
<evidence type="ECO:0000256" key="1">
    <source>
        <dbReference type="ARBA" id="ARBA00004613"/>
    </source>
</evidence>
<dbReference type="EMBL" id="JAENII010000001">
    <property type="protein sequence ID" value="MBK1825521.1"/>
    <property type="molecule type" value="Genomic_DNA"/>
</dbReference>
<sequence length="1358" mass="144633">MSKIHPLFGPACSWALAALALSSAGASAQTTLDGGATFNLDVGSWDNGIPSAVDPGIIADDYTNGGNINMSAVGTTSVTQTAGNGTGGQWNYHSNANYTFNLNGGTLTNTSGTFFVNGNTFNVGGGALTALDFRLQGGGTMAVGSGSFTASIISLRGGTFEMTGGTVTSDHAGPVFNRANTDNTINLTGGNVTAGSGNNNSLIQHTGISATIGGSFTATLPGAVNLFGSGLHNNSSTINFTSDWTGSITLNSATAWGDVFEAGDVSIDGVELGAGDFETYFQNNSGVISLVAGASPSVIISPVAPSTGIITSNNSGTTFSRIFDEDRNTNHARGQLFHLPVVPSGGYQITGVTIHKNSNQTFSYDTVTVRMFEGAQADWDTGAGHDTATDGDNYFVDTTVTELHAETFTLNGLVGDGNYVTFEFAAPLVVADDSDLGFLLTYDESAPSSPDYFQYNEGETNGRIQITTTEHSTADTRHMRHFVLGDAFEGGFPDTDSDMDGLADAWEMVHFGNLDQTGAGNPDGDGLNNAAEETNGTSPNLADTDGDGLDDDVEVAGVTDPIDPDSDDDGLLDGVESNTGTFVSHEDTGTDPLLADSDGDGSPDGLEITLGSDPFDITHEPAERPNIVFIMIDDLDTREIGVYGQATLKTPRIDTMADQGMMFTDYYTASPVCHSARSCLMTGQDSRRAQDTTNSNMPLAAERTTIAEVLKQAGYTTGCVGKWGLGEANTVGAPWNQGFDFFCGYLNQVNAHRFFPKFLWKNNEKIYFDQALATSEGGSLYLPGAQNFNAVTDDWDDPVGNVCSHDVVVAEGLQFIEDNADKPFFLYCAWTPPHAYFYNAATVEALTDADGLVYDHTDPDQTLLEELYPGAPFGTDGQGRPQFIPHVYATMVSAADRDVGRIMDKLVELDIDDKTLVIFCSDNGEDEPTFLTSAHLKPGYQDLRGLKRDCYEGGIRSPFVAWWPGAVPAGSTSDVIGTFSDMLPTFADMAGLSTPVEVTGRSILPVLLGGSEADLQPRDYHYWYFNLGSLRWRAVRQGDWKIVRDRATDGSPPTYELFNLASDPYETTDLSGTETTIFNRLIPLVEGTHEVRDSTYFRTDDEFFTLSNLTPSAFQIGPIDGSGASNGYSLTSGSTGYGFNYLPFENGVGERASFTSILQFPTGGAGSFLLGSTTNRTQALAVRVDSDALLIEVRNQTGALASGNFAAGDFPGNRAELTLEIDPVSGTGEVRLGGFSLPFNVGAAIAPLQFWGYEVESTTMESSRPKWSLGSRATGSIRLWNGPGAIFGDYLLPASPGDALVPQFSYDLFTWHNNPPGLIDLRSTGSQGGVSGTWMLAEDSILPRSTDQLFFRYRFGEP</sequence>
<evidence type="ECO:0000256" key="7">
    <source>
        <dbReference type="SAM" id="MobiDB-lite"/>
    </source>
</evidence>
<dbReference type="Pfam" id="PF00884">
    <property type="entry name" value="Sulfatase"/>
    <property type="match status" value="1"/>
</dbReference>
<dbReference type="InterPro" id="IPR050738">
    <property type="entry name" value="Sulfatase"/>
</dbReference>